<evidence type="ECO:0000313" key="5">
    <source>
        <dbReference type="Proteomes" id="UP001279734"/>
    </source>
</evidence>
<evidence type="ECO:0000313" key="4">
    <source>
        <dbReference type="EMBL" id="GMH28841.1"/>
    </source>
</evidence>
<evidence type="ECO:0000256" key="1">
    <source>
        <dbReference type="ARBA" id="ARBA00007692"/>
    </source>
</evidence>
<keyword evidence="2" id="KW-0804">Transcription</keyword>
<keyword evidence="2" id="KW-0805">Transcription regulation</keyword>
<dbReference type="Proteomes" id="UP001279734">
    <property type="component" value="Unassembled WGS sequence"/>
</dbReference>
<dbReference type="Pfam" id="PF02536">
    <property type="entry name" value="mTERF"/>
    <property type="match status" value="1"/>
</dbReference>
<dbReference type="FunFam" id="1.25.70.10:FF:000001">
    <property type="entry name" value="Mitochondrial transcription termination factor-like"/>
    <property type="match status" value="1"/>
</dbReference>
<dbReference type="GO" id="GO:0003676">
    <property type="term" value="F:nucleic acid binding"/>
    <property type="evidence" value="ECO:0007669"/>
    <property type="project" value="InterPro"/>
</dbReference>
<organism evidence="4 5">
    <name type="scientific">Nepenthes gracilis</name>
    <name type="common">Slender pitcher plant</name>
    <dbReference type="NCBI Taxonomy" id="150966"/>
    <lineage>
        <taxon>Eukaryota</taxon>
        <taxon>Viridiplantae</taxon>
        <taxon>Streptophyta</taxon>
        <taxon>Embryophyta</taxon>
        <taxon>Tracheophyta</taxon>
        <taxon>Spermatophyta</taxon>
        <taxon>Magnoliopsida</taxon>
        <taxon>eudicotyledons</taxon>
        <taxon>Gunneridae</taxon>
        <taxon>Pentapetalae</taxon>
        <taxon>Caryophyllales</taxon>
        <taxon>Nepenthaceae</taxon>
        <taxon>Nepenthes</taxon>
    </lineage>
</organism>
<dbReference type="GO" id="GO:0006353">
    <property type="term" value="P:DNA-templated transcription termination"/>
    <property type="evidence" value="ECO:0007669"/>
    <property type="project" value="UniProtKB-KW"/>
</dbReference>
<dbReference type="Gene3D" id="1.25.70.10">
    <property type="entry name" value="Transcription termination factor 3, mitochondrial"/>
    <property type="match status" value="1"/>
</dbReference>
<dbReference type="AlphaFoldDB" id="A0AAD3TGQ7"/>
<dbReference type="InterPro" id="IPR003690">
    <property type="entry name" value="MTERF"/>
</dbReference>
<dbReference type="InterPro" id="IPR038538">
    <property type="entry name" value="MTERF_sf"/>
</dbReference>
<comment type="similarity">
    <text evidence="1">Belongs to the mTERF family.</text>
</comment>
<reference evidence="4" key="1">
    <citation type="submission" date="2023-05" db="EMBL/GenBank/DDBJ databases">
        <title>Nepenthes gracilis genome sequencing.</title>
        <authorList>
            <person name="Fukushima K."/>
        </authorList>
    </citation>
    <scope>NUCLEOTIDE SEQUENCE</scope>
    <source>
        <strain evidence="4">SING2019-196</strain>
    </source>
</reference>
<proteinExistence type="inferred from homology"/>
<dbReference type="SMART" id="SM00733">
    <property type="entry name" value="Mterf"/>
    <property type="match status" value="7"/>
</dbReference>
<name>A0AAD3TGQ7_NEPGR</name>
<keyword evidence="2" id="KW-0806">Transcription termination</keyword>
<comment type="caution">
    <text evidence="4">The sequence shown here is derived from an EMBL/GenBank/DDBJ whole genome shotgun (WGS) entry which is preliminary data.</text>
</comment>
<keyword evidence="3" id="KW-0809">Transit peptide</keyword>
<keyword evidence="5" id="KW-1185">Reference proteome</keyword>
<dbReference type="EMBL" id="BSYO01000035">
    <property type="protein sequence ID" value="GMH28841.1"/>
    <property type="molecule type" value="Genomic_DNA"/>
</dbReference>
<evidence type="ECO:0000256" key="2">
    <source>
        <dbReference type="ARBA" id="ARBA00022472"/>
    </source>
</evidence>
<evidence type="ECO:0000256" key="3">
    <source>
        <dbReference type="ARBA" id="ARBA00022946"/>
    </source>
</evidence>
<protein>
    <submittedName>
        <fullName evidence="4">Uncharacterized protein</fullName>
    </submittedName>
</protein>
<gene>
    <name evidence="4" type="ORF">Nepgr_030684</name>
</gene>
<accession>A0AAD3TGQ7</accession>
<sequence>MLKLCGNGVKSTLPLYFRYCLPYSTSTTERASHCMEIYLVNSLGFSREEAASASTKVRHFKSTEAANSVINFFKRAGLDKAQIKNLITLVPKLLNCKVDKTLKPKIRIFQDLGLSNIEVVDLIAGNPTVLTRGLDTHIAPSIKLLKSILGTDETVVKVFKRSPWLLSCNLPKRMQPNVVLLQSYGLSSERIQNLVVQRPRFLAQDSKWIEGVLARVEEKLRIPRDASMFLSGVYLVSSLSEKSLESKYQVFKSFGWTESEVTTMVSKLPFSLKLSEATISSRLNFFMNELDYEPGYLASHPRILMYSLEKRVLPRNSVLQALKERKLIKTKTSLYVVVGLKESQFFTEFVLPYKDELPQIYESYINNKTGIC</sequence>
<dbReference type="PANTHER" id="PTHR13068">
    <property type="entry name" value="CGI-12 PROTEIN-RELATED"/>
    <property type="match status" value="1"/>
</dbReference>
<dbReference type="PANTHER" id="PTHR13068:SF231">
    <property type="entry name" value="TRANSCRIPTION TERMINATION FACTOR MTERF2, CHLOROPLASTIC-LIKE"/>
    <property type="match status" value="1"/>
</dbReference>